<gene>
    <name evidence="1" type="ORF">ARMSODRAFT_857354</name>
</gene>
<name>A0A2H3BJ55_9AGAR</name>
<protein>
    <submittedName>
        <fullName evidence="1">Uncharacterized protein</fullName>
    </submittedName>
</protein>
<organism evidence="1 2">
    <name type="scientific">Armillaria solidipes</name>
    <dbReference type="NCBI Taxonomy" id="1076256"/>
    <lineage>
        <taxon>Eukaryota</taxon>
        <taxon>Fungi</taxon>
        <taxon>Dikarya</taxon>
        <taxon>Basidiomycota</taxon>
        <taxon>Agaricomycotina</taxon>
        <taxon>Agaricomycetes</taxon>
        <taxon>Agaricomycetidae</taxon>
        <taxon>Agaricales</taxon>
        <taxon>Marasmiineae</taxon>
        <taxon>Physalacriaceae</taxon>
        <taxon>Armillaria</taxon>
    </lineage>
</organism>
<proteinExistence type="predicted"/>
<feature type="non-terminal residue" evidence="1">
    <location>
        <position position="97"/>
    </location>
</feature>
<dbReference type="Gene3D" id="3.20.20.80">
    <property type="entry name" value="Glycosidases"/>
    <property type="match status" value="1"/>
</dbReference>
<keyword evidence="2" id="KW-1185">Reference proteome</keyword>
<dbReference type="InterPro" id="IPR017853">
    <property type="entry name" value="GH"/>
</dbReference>
<dbReference type="AlphaFoldDB" id="A0A2H3BJ55"/>
<dbReference type="EMBL" id="KZ293442">
    <property type="protein sequence ID" value="PBK66048.1"/>
    <property type="molecule type" value="Genomic_DNA"/>
</dbReference>
<feature type="non-terminal residue" evidence="1">
    <location>
        <position position="1"/>
    </location>
</feature>
<evidence type="ECO:0000313" key="1">
    <source>
        <dbReference type="EMBL" id="PBK66048.1"/>
    </source>
</evidence>
<sequence>PSPLYPFYAHAPKDILPDLKFLKGFKFGVAISAYQVKGAIKNEEWASRRPNVNGVFDNPTGDHATEIIAADVAGFQYFLHKEDVGRSTALGVTVHSF</sequence>
<dbReference type="Proteomes" id="UP000218334">
    <property type="component" value="Unassembled WGS sequence"/>
</dbReference>
<dbReference type="GO" id="GO:0004553">
    <property type="term" value="F:hydrolase activity, hydrolyzing O-glycosyl compounds"/>
    <property type="evidence" value="ECO:0007669"/>
    <property type="project" value="InterPro"/>
</dbReference>
<accession>A0A2H3BJ55</accession>
<dbReference type="SUPFAM" id="SSF51445">
    <property type="entry name" value="(Trans)glycosidases"/>
    <property type="match status" value="1"/>
</dbReference>
<dbReference type="InterPro" id="IPR001360">
    <property type="entry name" value="Glyco_hydro_1"/>
</dbReference>
<dbReference type="Pfam" id="PF00232">
    <property type="entry name" value="Glyco_hydro_1"/>
    <property type="match status" value="1"/>
</dbReference>
<reference evidence="2" key="1">
    <citation type="journal article" date="2017" name="Nat. Ecol. Evol.">
        <title>Genome expansion and lineage-specific genetic innovations in the forest pathogenic fungi Armillaria.</title>
        <authorList>
            <person name="Sipos G."/>
            <person name="Prasanna A.N."/>
            <person name="Walter M.C."/>
            <person name="O'Connor E."/>
            <person name="Balint B."/>
            <person name="Krizsan K."/>
            <person name="Kiss B."/>
            <person name="Hess J."/>
            <person name="Varga T."/>
            <person name="Slot J."/>
            <person name="Riley R."/>
            <person name="Boka B."/>
            <person name="Rigling D."/>
            <person name="Barry K."/>
            <person name="Lee J."/>
            <person name="Mihaltcheva S."/>
            <person name="LaButti K."/>
            <person name="Lipzen A."/>
            <person name="Waldron R."/>
            <person name="Moloney N.M."/>
            <person name="Sperisen C."/>
            <person name="Kredics L."/>
            <person name="Vagvoelgyi C."/>
            <person name="Patrignani A."/>
            <person name="Fitzpatrick D."/>
            <person name="Nagy I."/>
            <person name="Doyle S."/>
            <person name="Anderson J.B."/>
            <person name="Grigoriev I.V."/>
            <person name="Gueldener U."/>
            <person name="Muensterkoetter M."/>
            <person name="Nagy L.G."/>
        </authorList>
    </citation>
    <scope>NUCLEOTIDE SEQUENCE [LARGE SCALE GENOMIC DNA]</scope>
    <source>
        <strain evidence="2">28-4</strain>
    </source>
</reference>
<dbReference type="GO" id="GO:0005975">
    <property type="term" value="P:carbohydrate metabolic process"/>
    <property type="evidence" value="ECO:0007669"/>
    <property type="project" value="InterPro"/>
</dbReference>
<evidence type="ECO:0000313" key="2">
    <source>
        <dbReference type="Proteomes" id="UP000218334"/>
    </source>
</evidence>